<dbReference type="AlphaFoldDB" id="D2R1I0"/>
<dbReference type="SUPFAM" id="SSF56436">
    <property type="entry name" value="C-type lectin-like"/>
    <property type="match status" value="1"/>
</dbReference>
<name>D2R1I0_PIRSD</name>
<dbReference type="InterPro" id="IPR000719">
    <property type="entry name" value="Prot_kinase_dom"/>
</dbReference>
<dbReference type="CDD" id="cd14014">
    <property type="entry name" value="STKc_PknB_like"/>
    <property type="match status" value="1"/>
</dbReference>
<dbReference type="Gene3D" id="3.30.200.20">
    <property type="entry name" value="Phosphorylase Kinase, domain 1"/>
    <property type="match status" value="1"/>
</dbReference>
<dbReference type="InterPro" id="IPR011009">
    <property type="entry name" value="Kinase-like_dom_sf"/>
</dbReference>
<evidence type="ECO:0000256" key="4">
    <source>
        <dbReference type="ARBA" id="ARBA00022840"/>
    </source>
</evidence>
<dbReference type="eggNOG" id="COG0515">
    <property type="taxonomic scope" value="Bacteria"/>
</dbReference>
<dbReference type="PROSITE" id="PS50011">
    <property type="entry name" value="PROTEIN_KINASE_DOM"/>
    <property type="match status" value="1"/>
</dbReference>
<keyword evidence="4" id="KW-0067">ATP-binding</keyword>
<sequence>MGSLSETISPSPRVRDPLDEVLDRFERARLDGEPLEIEDVLGQLAPGDVANVIGLLVEIDAEYRLDSLEEVSLQRYCERFPDHTAAVEEALRRLGEGREGLEPRFRLRHGVRLGDMVVGNEVGRGGVAVVYRVIDGALRRPLALKTVFEDRMVGGESVIAYRSESRWRLQQEANLTAKLSHPGVPPVHSAGELPDGRPYFCMRLIEGETFASMLQREPAELTKHLRILAQVAQILSAAHQQQIIHRDVKPGNVMVGKYGEVQLMDWGMAKQLTNDSAAISQASAPRRESLPVHPDGMCDTVDLIPDRSLPSIELNSSIAIEGDSTSRVAVLGTLAYMPPEQAHGLTGIHNCSTDVFALGGMLCQILTGKPTYHGDTSREVWKKACDADLAEAFTAIRSSAADQELKELAFSCLASEQELRPRDASAVASALQAYFESVEKRIEVAKIERAQALTQAEAERIRAALELGRRRIAVALCCSLVALITIAATFWYVTESQRAQARLAQTQNDIDRCKSLVQALLVAAPEGVPYAIESLRPLAHHAQAILDETAADTSLPTVQRLHAAVAQSHFGKSNYPLIVSSLEDAAAAELPNLVAAFQHDSKEARKLLRETVYPLGDEASLTTRHARIALLLLLLGDDSMAVEITSKPEATRARLLLIRAIRDWRGDVQPLADYLRQSDKPYSRAVICQALGAREIPLGEEQVWKQLLSQIAANDPNAYLHSAVTFLAIQWDLQLEPIVPPNRKDMQWKITPSGLTMVAVPPGKFVRQLTGGETQELEVTRSLWVLDRELPADIWKQFLKAFPAAEGTRVLPRDSHPDSPIARGTSWDDGFNFCNWLSTKDGLEPCYSIVIVENERENMWKWNRSANGYRLPTEIEWEWAARVNFSHAPLTVNEVSEFVVFGMPEPNPSASRLPNRWGLFDGHGNLHEWCFDNYVDPPLAVVNYDAPTGSPRQVVRGGSFRYSPGNYGRELRTFASRSGVYHENTVRIFQNREEPPSESVGSN</sequence>
<dbReference type="EMBL" id="CP001848">
    <property type="protein sequence ID" value="ADB14965.1"/>
    <property type="molecule type" value="Genomic_DNA"/>
</dbReference>
<dbReference type="InterPro" id="IPR008271">
    <property type="entry name" value="Ser/Thr_kinase_AS"/>
</dbReference>
<keyword evidence="1" id="KW-0808">Transferase</keyword>
<dbReference type="eggNOG" id="COG1262">
    <property type="taxonomic scope" value="Bacteria"/>
</dbReference>
<feature type="transmembrane region" description="Helical" evidence="5">
    <location>
        <begin position="472"/>
        <end position="493"/>
    </location>
</feature>
<dbReference type="InterPro" id="IPR042095">
    <property type="entry name" value="SUMF_sf"/>
</dbReference>
<dbReference type="GO" id="GO:0005524">
    <property type="term" value="F:ATP binding"/>
    <property type="evidence" value="ECO:0007669"/>
    <property type="project" value="UniProtKB-KW"/>
</dbReference>
<dbReference type="Gene3D" id="3.90.1580.10">
    <property type="entry name" value="paralog of FGE (formylglycine-generating enzyme)"/>
    <property type="match status" value="1"/>
</dbReference>
<evidence type="ECO:0000313" key="8">
    <source>
        <dbReference type="Proteomes" id="UP000001887"/>
    </source>
</evidence>
<gene>
    <name evidence="7" type="ordered locus">Psta_0270</name>
</gene>
<organism evidence="7 8">
    <name type="scientific">Pirellula staleyi (strain ATCC 27377 / DSM 6068 / ICPB 4128)</name>
    <name type="common">Pirella staleyi</name>
    <dbReference type="NCBI Taxonomy" id="530564"/>
    <lineage>
        <taxon>Bacteria</taxon>
        <taxon>Pseudomonadati</taxon>
        <taxon>Planctomycetota</taxon>
        <taxon>Planctomycetia</taxon>
        <taxon>Pirellulales</taxon>
        <taxon>Pirellulaceae</taxon>
        <taxon>Pirellula</taxon>
    </lineage>
</organism>
<protein>
    <submittedName>
        <fullName evidence="7">Serine/threonine protein kinase</fullName>
    </submittedName>
</protein>
<dbReference type="Proteomes" id="UP000001887">
    <property type="component" value="Chromosome"/>
</dbReference>
<dbReference type="SUPFAM" id="SSF56112">
    <property type="entry name" value="Protein kinase-like (PK-like)"/>
    <property type="match status" value="1"/>
</dbReference>
<keyword evidence="5" id="KW-0812">Transmembrane</keyword>
<evidence type="ECO:0000256" key="1">
    <source>
        <dbReference type="ARBA" id="ARBA00022679"/>
    </source>
</evidence>
<keyword evidence="8" id="KW-1185">Reference proteome</keyword>
<dbReference type="InterPro" id="IPR005532">
    <property type="entry name" value="SUMF_dom"/>
</dbReference>
<feature type="domain" description="Protein kinase" evidence="6">
    <location>
        <begin position="116"/>
        <end position="435"/>
    </location>
</feature>
<keyword evidence="7" id="KW-0723">Serine/threonine-protein kinase</keyword>
<dbReference type="OrthoDB" id="6111975at2"/>
<dbReference type="KEGG" id="psl:Psta_0270"/>
<evidence type="ECO:0000259" key="6">
    <source>
        <dbReference type="PROSITE" id="PS50011"/>
    </source>
</evidence>
<dbReference type="GO" id="GO:0004674">
    <property type="term" value="F:protein serine/threonine kinase activity"/>
    <property type="evidence" value="ECO:0007669"/>
    <property type="project" value="UniProtKB-KW"/>
</dbReference>
<dbReference type="STRING" id="530564.Psta_0270"/>
<proteinExistence type="predicted"/>
<dbReference type="PANTHER" id="PTHR43289:SF6">
    <property type="entry name" value="SERINE_THREONINE-PROTEIN KINASE NEKL-3"/>
    <property type="match status" value="1"/>
</dbReference>
<evidence type="ECO:0000256" key="2">
    <source>
        <dbReference type="ARBA" id="ARBA00022741"/>
    </source>
</evidence>
<dbReference type="Pfam" id="PF03781">
    <property type="entry name" value="FGE-sulfatase"/>
    <property type="match status" value="1"/>
</dbReference>
<reference evidence="7 8" key="1">
    <citation type="journal article" date="2009" name="Stand. Genomic Sci.">
        <title>Complete genome sequence of Pirellula staleyi type strain (ATCC 27377).</title>
        <authorList>
            <person name="Clum A."/>
            <person name="Tindall B.J."/>
            <person name="Sikorski J."/>
            <person name="Ivanova N."/>
            <person name="Mavrommatis K."/>
            <person name="Lucas S."/>
            <person name="Glavina del Rio T."/>
            <person name="Nolan M."/>
            <person name="Chen F."/>
            <person name="Tice H."/>
            <person name="Pitluck S."/>
            <person name="Cheng J.F."/>
            <person name="Chertkov O."/>
            <person name="Brettin T."/>
            <person name="Han C."/>
            <person name="Detter J.C."/>
            <person name="Kuske C."/>
            <person name="Bruce D."/>
            <person name="Goodwin L."/>
            <person name="Ovchinikova G."/>
            <person name="Pati A."/>
            <person name="Mikhailova N."/>
            <person name="Chen A."/>
            <person name="Palaniappan K."/>
            <person name="Land M."/>
            <person name="Hauser L."/>
            <person name="Chang Y.J."/>
            <person name="Jeffries C.D."/>
            <person name="Chain P."/>
            <person name="Rohde M."/>
            <person name="Goker M."/>
            <person name="Bristow J."/>
            <person name="Eisen J.A."/>
            <person name="Markowitz V."/>
            <person name="Hugenholtz P."/>
            <person name="Kyrpides N.C."/>
            <person name="Klenk H.P."/>
            <person name="Lapidus A."/>
        </authorList>
    </citation>
    <scope>NUCLEOTIDE SEQUENCE [LARGE SCALE GENOMIC DNA]</scope>
    <source>
        <strain evidence="8">ATCC 27377 / DSM 6068 / ICPB 4128</strain>
    </source>
</reference>
<keyword evidence="5" id="KW-0472">Membrane</keyword>
<dbReference type="Gene3D" id="1.10.510.10">
    <property type="entry name" value="Transferase(Phosphotransferase) domain 1"/>
    <property type="match status" value="2"/>
</dbReference>
<keyword evidence="5" id="KW-1133">Transmembrane helix</keyword>
<dbReference type="PROSITE" id="PS00108">
    <property type="entry name" value="PROTEIN_KINASE_ST"/>
    <property type="match status" value="1"/>
</dbReference>
<dbReference type="PANTHER" id="PTHR43289">
    <property type="entry name" value="MITOGEN-ACTIVATED PROTEIN KINASE KINASE KINASE 20-RELATED"/>
    <property type="match status" value="1"/>
</dbReference>
<evidence type="ECO:0000256" key="3">
    <source>
        <dbReference type="ARBA" id="ARBA00022777"/>
    </source>
</evidence>
<dbReference type="HOGENOM" id="CLU_299132_0_0_0"/>
<dbReference type="Pfam" id="PF00069">
    <property type="entry name" value="Pkinase"/>
    <property type="match status" value="1"/>
</dbReference>
<evidence type="ECO:0000256" key="5">
    <source>
        <dbReference type="SAM" id="Phobius"/>
    </source>
</evidence>
<dbReference type="SMART" id="SM00220">
    <property type="entry name" value="S_TKc"/>
    <property type="match status" value="1"/>
</dbReference>
<keyword evidence="2" id="KW-0547">Nucleotide-binding</keyword>
<accession>D2R1I0</accession>
<dbReference type="InterPro" id="IPR016187">
    <property type="entry name" value="CTDL_fold"/>
</dbReference>
<evidence type="ECO:0000313" key="7">
    <source>
        <dbReference type="EMBL" id="ADB14965.1"/>
    </source>
</evidence>
<keyword evidence="3 7" id="KW-0418">Kinase</keyword>